<dbReference type="RefSeq" id="WP_211955958.1">
    <property type="nucleotide sequence ID" value="NZ_CAJPVI010000034.1"/>
</dbReference>
<dbReference type="Proteomes" id="UP000672657">
    <property type="component" value="Unassembled WGS sequence"/>
</dbReference>
<feature type="compositionally biased region" description="Polar residues" evidence="1">
    <location>
        <begin position="1"/>
        <end position="18"/>
    </location>
</feature>
<gene>
    <name evidence="3" type="ORF">LMG26411_04999</name>
</gene>
<evidence type="ECO:0000256" key="2">
    <source>
        <dbReference type="SAM" id="Phobius"/>
    </source>
</evidence>
<proteinExistence type="predicted"/>
<reference evidence="3 4" key="1">
    <citation type="submission" date="2021-03" db="EMBL/GenBank/DDBJ databases">
        <authorList>
            <person name="Peeters C."/>
        </authorList>
    </citation>
    <scope>NUCLEOTIDE SEQUENCE [LARGE SCALE GENOMIC DNA]</scope>
    <source>
        <strain evidence="3 4">LMG 26411</strain>
    </source>
</reference>
<sequence length="55" mass="6579">MPSYSATGFARTRQSSRSFYREDVQKRKEHIMPYIIAWLLGVPAFVLILIWLFMR</sequence>
<keyword evidence="2" id="KW-0472">Membrane</keyword>
<evidence type="ECO:0000313" key="4">
    <source>
        <dbReference type="Proteomes" id="UP000672657"/>
    </source>
</evidence>
<comment type="caution">
    <text evidence="3">The sequence shown here is derived from an EMBL/GenBank/DDBJ whole genome shotgun (WGS) entry which is preliminary data.</text>
</comment>
<evidence type="ECO:0000256" key="1">
    <source>
        <dbReference type="SAM" id="MobiDB-lite"/>
    </source>
</evidence>
<dbReference type="EMBL" id="CAJPVI010000034">
    <property type="protein sequence ID" value="CAG2155634.1"/>
    <property type="molecule type" value="Genomic_DNA"/>
</dbReference>
<feature type="region of interest" description="Disordered" evidence="1">
    <location>
        <begin position="1"/>
        <end position="20"/>
    </location>
</feature>
<accession>A0ABN7Q5Q8</accession>
<evidence type="ECO:0000313" key="3">
    <source>
        <dbReference type="EMBL" id="CAG2155634.1"/>
    </source>
</evidence>
<feature type="transmembrane region" description="Helical" evidence="2">
    <location>
        <begin position="31"/>
        <end position="54"/>
    </location>
</feature>
<keyword evidence="2" id="KW-1133">Transmembrane helix</keyword>
<organism evidence="3 4">
    <name type="scientific">Cupriavidus numazuensis</name>
    <dbReference type="NCBI Taxonomy" id="221992"/>
    <lineage>
        <taxon>Bacteria</taxon>
        <taxon>Pseudomonadati</taxon>
        <taxon>Pseudomonadota</taxon>
        <taxon>Betaproteobacteria</taxon>
        <taxon>Burkholderiales</taxon>
        <taxon>Burkholderiaceae</taxon>
        <taxon>Cupriavidus</taxon>
    </lineage>
</organism>
<keyword evidence="2" id="KW-0812">Transmembrane</keyword>
<name>A0ABN7Q5Q8_9BURK</name>
<keyword evidence="4" id="KW-1185">Reference proteome</keyword>
<protein>
    <submittedName>
        <fullName evidence="3">Uncharacterized protein</fullName>
    </submittedName>
</protein>